<name>A0A645HBG1_9ZZZZ</name>
<reference evidence="1" key="1">
    <citation type="submission" date="2019-08" db="EMBL/GenBank/DDBJ databases">
        <authorList>
            <person name="Kucharzyk K."/>
            <person name="Murdoch R.W."/>
            <person name="Higgins S."/>
            <person name="Loffler F."/>
        </authorList>
    </citation>
    <scope>NUCLEOTIDE SEQUENCE</scope>
</reference>
<dbReference type="AlphaFoldDB" id="A0A645HBG1"/>
<protein>
    <submittedName>
        <fullName evidence="1">Uncharacterized protein</fullName>
    </submittedName>
</protein>
<gene>
    <name evidence="1" type="ORF">SDC9_183874</name>
</gene>
<evidence type="ECO:0000313" key="1">
    <source>
        <dbReference type="EMBL" id="MPN36365.1"/>
    </source>
</evidence>
<sequence>MVMLESPVFLSEVKVGIKDKNSKVLSCELGAGLYSGISQGMLASKHNGKLSVVQQSFYFFIKISQSFINRR</sequence>
<comment type="caution">
    <text evidence="1">The sequence shown here is derived from an EMBL/GenBank/DDBJ whole genome shotgun (WGS) entry which is preliminary data.</text>
</comment>
<accession>A0A645HBG1</accession>
<organism evidence="1">
    <name type="scientific">bioreactor metagenome</name>
    <dbReference type="NCBI Taxonomy" id="1076179"/>
    <lineage>
        <taxon>unclassified sequences</taxon>
        <taxon>metagenomes</taxon>
        <taxon>ecological metagenomes</taxon>
    </lineage>
</organism>
<dbReference type="EMBL" id="VSSQ01090459">
    <property type="protein sequence ID" value="MPN36365.1"/>
    <property type="molecule type" value="Genomic_DNA"/>
</dbReference>
<proteinExistence type="predicted"/>